<evidence type="ECO:0000256" key="6">
    <source>
        <dbReference type="ARBA" id="ARBA00023180"/>
    </source>
</evidence>
<name>A0A2J6QA56_9HELO</name>
<keyword evidence="3" id="KW-0732">Signal</keyword>
<protein>
    <recommendedName>
        <fullName evidence="9">Maintenance of telomere capping protein 6</fullName>
    </recommendedName>
</protein>
<dbReference type="CDD" id="cd00037">
    <property type="entry name" value="CLECT"/>
    <property type="match status" value="1"/>
</dbReference>
<dbReference type="PANTHER" id="PTHR35518">
    <property type="entry name" value="MAINTENANCE OF TELOMOERE CAPPING"/>
    <property type="match status" value="1"/>
</dbReference>
<dbReference type="STRING" id="1745343.A0A2J6QA56"/>
<dbReference type="InterPro" id="IPR057530">
    <property type="entry name" value="TIM-barrel_MTC6"/>
</dbReference>
<feature type="compositionally biased region" description="Polar residues" evidence="10">
    <location>
        <begin position="100"/>
        <end position="115"/>
    </location>
</feature>
<evidence type="ECO:0000256" key="5">
    <source>
        <dbReference type="ARBA" id="ARBA00023136"/>
    </source>
</evidence>
<evidence type="ECO:0000256" key="10">
    <source>
        <dbReference type="SAM" id="MobiDB-lite"/>
    </source>
</evidence>
<keyword evidence="14" id="KW-1185">Reference proteome</keyword>
<evidence type="ECO:0000256" key="2">
    <source>
        <dbReference type="ARBA" id="ARBA00022692"/>
    </source>
</evidence>
<feature type="compositionally biased region" description="Low complexity" evidence="10">
    <location>
        <begin position="116"/>
        <end position="147"/>
    </location>
</feature>
<evidence type="ECO:0000256" key="3">
    <source>
        <dbReference type="ARBA" id="ARBA00022729"/>
    </source>
</evidence>
<gene>
    <name evidence="13" type="ORF">NA56DRAFT_644048</name>
</gene>
<dbReference type="OrthoDB" id="5573651at2759"/>
<proteinExistence type="inferred from homology"/>
<feature type="region of interest" description="Disordered" evidence="10">
    <location>
        <begin position="100"/>
        <end position="147"/>
    </location>
</feature>
<comment type="similarity">
    <text evidence="8">Belongs to the MTC6 family.</text>
</comment>
<keyword evidence="5 11" id="KW-0472">Membrane</keyword>
<evidence type="ECO:0000256" key="1">
    <source>
        <dbReference type="ARBA" id="ARBA00004479"/>
    </source>
</evidence>
<comment type="subcellular location">
    <subcellularLocation>
        <location evidence="1">Membrane</location>
        <topology evidence="1">Single-pass type I membrane protein</topology>
    </subcellularLocation>
</comment>
<comment type="function">
    <text evidence="7">May be involved in telomere capping.</text>
</comment>
<keyword evidence="4 11" id="KW-1133">Transmembrane helix</keyword>
<feature type="domain" description="MTC6 partial TIM-barrel" evidence="12">
    <location>
        <begin position="19"/>
        <end position="443"/>
    </location>
</feature>
<dbReference type="GO" id="GO:0016020">
    <property type="term" value="C:membrane"/>
    <property type="evidence" value="ECO:0007669"/>
    <property type="project" value="UniProtKB-SubCell"/>
</dbReference>
<feature type="transmembrane region" description="Helical" evidence="11">
    <location>
        <begin position="597"/>
        <end position="621"/>
    </location>
</feature>
<evidence type="ECO:0000259" key="12">
    <source>
        <dbReference type="Pfam" id="PF25506"/>
    </source>
</evidence>
<keyword evidence="2 11" id="KW-0812">Transmembrane</keyword>
<keyword evidence="6" id="KW-0325">Glycoprotein</keyword>
<evidence type="ECO:0000256" key="7">
    <source>
        <dbReference type="ARBA" id="ARBA00037703"/>
    </source>
</evidence>
<accession>A0A2J6QA56</accession>
<evidence type="ECO:0000256" key="4">
    <source>
        <dbReference type="ARBA" id="ARBA00022989"/>
    </source>
</evidence>
<evidence type="ECO:0000256" key="8">
    <source>
        <dbReference type="ARBA" id="ARBA00038159"/>
    </source>
</evidence>
<evidence type="ECO:0000256" key="9">
    <source>
        <dbReference type="ARBA" id="ARBA00039865"/>
    </source>
</evidence>
<reference evidence="13 14" key="1">
    <citation type="submission" date="2016-05" db="EMBL/GenBank/DDBJ databases">
        <title>A degradative enzymes factory behind the ericoid mycorrhizal symbiosis.</title>
        <authorList>
            <consortium name="DOE Joint Genome Institute"/>
            <person name="Martino E."/>
            <person name="Morin E."/>
            <person name="Grelet G."/>
            <person name="Kuo A."/>
            <person name="Kohler A."/>
            <person name="Daghino S."/>
            <person name="Barry K."/>
            <person name="Choi C."/>
            <person name="Cichocki N."/>
            <person name="Clum A."/>
            <person name="Copeland A."/>
            <person name="Hainaut M."/>
            <person name="Haridas S."/>
            <person name="Labutti K."/>
            <person name="Lindquist E."/>
            <person name="Lipzen A."/>
            <person name="Khouja H.-R."/>
            <person name="Murat C."/>
            <person name="Ohm R."/>
            <person name="Olson A."/>
            <person name="Spatafora J."/>
            <person name="Veneault-Fourrey C."/>
            <person name="Henrissat B."/>
            <person name="Grigoriev I."/>
            <person name="Martin F."/>
            <person name="Perotto S."/>
        </authorList>
    </citation>
    <scope>NUCLEOTIDE SEQUENCE [LARGE SCALE GENOMIC DNA]</scope>
    <source>
        <strain evidence="13 14">UAMH 7357</strain>
    </source>
</reference>
<evidence type="ECO:0000313" key="14">
    <source>
        <dbReference type="Proteomes" id="UP000235672"/>
    </source>
</evidence>
<dbReference type="AlphaFoldDB" id="A0A2J6QA56"/>
<dbReference type="PANTHER" id="PTHR35518:SF2">
    <property type="entry name" value="MAINTENANCE OF TELOMERE CAPPING PROTEIN 6"/>
    <property type="match status" value="1"/>
</dbReference>
<organism evidence="13 14">
    <name type="scientific">Hyaloscypha hepaticicola</name>
    <dbReference type="NCBI Taxonomy" id="2082293"/>
    <lineage>
        <taxon>Eukaryota</taxon>
        <taxon>Fungi</taxon>
        <taxon>Dikarya</taxon>
        <taxon>Ascomycota</taxon>
        <taxon>Pezizomycotina</taxon>
        <taxon>Leotiomycetes</taxon>
        <taxon>Helotiales</taxon>
        <taxon>Hyaloscyphaceae</taxon>
        <taxon>Hyaloscypha</taxon>
    </lineage>
</organism>
<dbReference type="InterPro" id="IPR051008">
    <property type="entry name" value="Telomere_Capping_Maintenance"/>
</dbReference>
<evidence type="ECO:0000256" key="11">
    <source>
        <dbReference type="SAM" id="Phobius"/>
    </source>
</evidence>
<evidence type="ECO:0000313" key="13">
    <source>
        <dbReference type="EMBL" id="PMD23125.1"/>
    </source>
</evidence>
<sequence length="644" mass="70384">MSESYSPGQGVEPQPPYSIVFLSERDLGLRVPINFVTTPGVSFTAACFPHLRYKDDESGDCLSNLLAVAFRRFEIDVYWDQGRRVWSFCPVAIPTSIQNANPSSTMTPTFASTTMSPLASDARPSPLSSSSSPNLNPRQVSFTSISESQSTSSVDLRSSSASSLGNVLPTIAVQPDSPNAPLISIGPYVCTTTINLSTFTSQILDYIAKTQTTLDAHLLYVILNVHAAASDAFPTSPAPTPTELPGTSNLLSGMFSGNLSQYLYTPSELSSDRANLNGSWYSVGVTYRPVEDYYSLDVNENDIYSTEDGWPSESYVEFSKSKRLLVGWGTVDPQLADYNFTGDSGVIFPAGYLQDLQTDVNESSTGLLTRGCLLSNLTDDLTQNNSSWAFDALSPDLGYPTNTSSDLSSLLNITSSSTTCGISPILNVTLLNSTALEDYTPYQNFSYATIWSWAPGEPRNHSDSTSSNAGSVFRCATSNIQLDGRWMTADCSQRYYAACRAHNQPYNWTITSYQISYSFADQACDEPYHFAAPRTALENSFLTQEMRRSRRDFDGNGVWVAFNSLDTTNCWVMGGPNATCPWKYTIAEENDLQTKVILVPTVAAIIVLVVTALTIVAKVAGSRKVRKRSKRRVENGFVYEGVPS</sequence>
<dbReference type="Pfam" id="PF25506">
    <property type="entry name" value="TIM-barrel_MTC6"/>
    <property type="match status" value="1"/>
</dbReference>
<dbReference type="Proteomes" id="UP000235672">
    <property type="component" value="Unassembled WGS sequence"/>
</dbReference>
<dbReference type="EMBL" id="KZ613475">
    <property type="protein sequence ID" value="PMD23125.1"/>
    <property type="molecule type" value="Genomic_DNA"/>
</dbReference>